<dbReference type="SUPFAM" id="SSF56112">
    <property type="entry name" value="Protein kinase-like (PK-like)"/>
    <property type="match status" value="1"/>
</dbReference>
<evidence type="ECO:0000313" key="11">
    <source>
        <dbReference type="Proteomes" id="UP000233220"/>
    </source>
</evidence>
<dbReference type="Gene3D" id="3.30.200.20">
    <property type="entry name" value="Phosphorylase Kinase, domain 1"/>
    <property type="match status" value="1"/>
</dbReference>
<sequence length="108" mass="11614">MATSRYEPVAETGVMYKACDPHSGYFVALQGVRVPNGGAGGGLPVSTVCEVALLRQLEAFEHPSVVQLMDVCATSQTNREIKITLVCLVESLFSVETLKLTSWAKPLT</sequence>
<keyword evidence="4" id="KW-0808">Transferase</keyword>
<keyword evidence="3" id="KW-0723">Serine/threonine-protein kinase</keyword>
<evidence type="ECO:0000256" key="2">
    <source>
        <dbReference type="ARBA" id="ARBA00012425"/>
    </source>
</evidence>
<accession>A0A2K6T410</accession>
<evidence type="ECO:0000313" key="10">
    <source>
        <dbReference type="Ensembl" id="ENSSBOP00000014392.1"/>
    </source>
</evidence>
<evidence type="ECO:0000256" key="6">
    <source>
        <dbReference type="ARBA" id="ARBA00022777"/>
    </source>
</evidence>
<dbReference type="GO" id="GO:0004693">
    <property type="term" value="F:cyclin-dependent protein serine/threonine kinase activity"/>
    <property type="evidence" value="ECO:0007669"/>
    <property type="project" value="UniProtKB-EC"/>
</dbReference>
<dbReference type="AlphaFoldDB" id="A0A2K6T410"/>
<dbReference type="EC" id="2.7.11.22" evidence="2"/>
<keyword evidence="11" id="KW-1185">Reference proteome</keyword>
<name>A0A2K6T410_SAIBB</name>
<dbReference type="Ensembl" id="ENSSBOT00000031190.1">
    <property type="protein sequence ID" value="ENSSBOP00000014392.1"/>
    <property type="gene ID" value="ENSSBOG00000023915.1"/>
</dbReference>
<evidence type="ECO:0000256" key="8">
    <source>
        <dbReference type="ARBA" id="ARBA00047811"/>
    </source>
</evidence>
<protein>
    <recommendedName>
        <fullName evidence="2">cyclin-dependent kinase</fullName>
        <ecNumber evidence="2">2.7.11.22</ecNumber>
    </recommendedName>
</protein>
<comment type="catalytic activity">
    <reaction evidence="9">
        <text>L-seryl-[protein] + ATP = O-phospho-L-seryl-[protein] + ADP + H(+)</text>
        <dbReference type="Rhea" id="RHEA:17989"/>
        <dbReference type="Rhea" id="RHEA-COMP:9863"/>
        <dbReference type="Rhea" id="RHEA-COMP:11604"/>
        <dbReference type="ChEBI" id="CHEBI:15378"/>
        <dbReference type="ChEBI" id="CHEBI:29999"/>
        <dbReference type="ChEBI" id="CHEBI:30616"/>
        <dbReference type="ChEBI" id="CHEBI:83421"/>
        <dbReference type="ChEBI" id="CHEBI:456216"/>
        <dbReference type="EC" id="2.7.11.22"/>
    </reaction>
</comment>
<evidence type="ECO:0000256" key="7">
    <source>
        <dbReference type="ARBA" id="ARBA00022840"/>
    </source>
</evidence>
<keyword evidence="6" id="KW-0418">Kinase</keyword>
<dbReference type="FunFam" id="3.30.200.20:FF:000124">
    <property type="entry name" value="Cyclin-dependent kinase 4"/>
    <property type="match status" value="1"/>
</dbReference>
<evidence type="ECO:0000256" key="9">
    <source>
        <dbReference type="ARBA" id="ARBA00048367"/>
    </source>
</evidence>
<dbReference type="Proteomes" id="UP000233220">
    <property type="component" value="Unplaced"/>
</dbReference>
<organism evidence="10 11">
    <name type="scientific">Saimiri boliviensis boliviensis</name>
    <name type="common">Bolivian squirrel monkey</name>
    <dbReference type="NCBI Taxonomy" id="39432"/>
    <lineage>
        <taxon>Eukaryota</taxon>
        <taxon>Metazoa</taxon>
        <taxon>Chordata</taxon>
        <taxon>Craniata</taxon>
        <taxon>Vertebrata</taxon>
        <taxon>Euteleostomi</taxon>
        <taxon>Mammalia</taxon>
        <taxon>Eutheria</taxon>
        <taxon>Euarchontoglires</taxon>
        <taxon>Primates</taxon>
        <taxon>Haplorrhini</taxon>
        <taxon>Platyrrhini</taxon>
        <taxon>Cebidae</taxon>
        <taxon>Saimiriinae</taxon>
        <taxon>Saimiri</taxon>
    </lineage>
</organism>
<keyword evidence="7" id="KW-0067">ATP-binding</keyword>
<dbReference type="GeneTree" id="ENSGT00940000154770"/>
<evidence type="ECO:0000256" key="4">
    <source>
        <dbReference type="ARBA" id="ARBA00022679"/>
    </source>
</evidence>
<dbReference type="InterPro" id="IPR011009">
    <property type="entry name" value="Kinase-like_dom_sf"/>
</dbReference>
<dbReference type="GO" id="GO:0005524">
    <property type="term" value="F:ATP binding"/>
    <property type="evidence" value="ECO:0007669"/>
    <property type="project" value="UniProtKB-KW"/>
</dbReference>
<evidence type="ECO:0000256" key="1">
    <source>
        <dbReference type="ARBA" id="ARBA00006485"/>
    </source>
</evidence>
<reference evidence="10" key="2">
    <citation type="submission" date="2025-09" db="UniProtKB">
        <authorList>
            <consortium name="Ensembl"/>
        </authorList>
    </citation>
    <scope>IDENTIFICATION</scope>
</reference>
<evidence type="ECO:0000256" key="5">
    <source>
        <dbReference type="ARBA" id="ARBA00022741"/>
    </source>
</evidence>
<proteinExistence type="inferred from homology"/>
<evidence type="ECO:0000256" key="3">
    <source>
        <dbReference type="ARBA" id="ARBA00022527"/>
    </source>
</evidence>
<comment type="similarity">
    <text evidence="1">Belongs to the protein kinase superfamily. CMGC Ser/Thr protein kinase family. CDC2/CDKX subfamily.</text>
</comment>
<keyword evidence="5" id="KW-0547">Nucleotide-binding</keyword>
<reference evidence="10" key="1">
    <citation type="submission" date="2025-08" db="UniProtKB">
        <authorList>
            <consortium name="Ensembl"/>
        </authorList>
    </citation>
    <scope>IDENTIFICATION</scope>
</reference>
<comment type="catalytic activity">
    <reaction evidence="8">
        <text>L-threonyl-[protein] + ATP = O-phospho-L-threonyl-[protein] + ADP + H(+)</text>
        <dbReference type="Rhea" id="RHEA:46608"/>
        <dbReference type="Rhea" id="RHEA-COMP:11060"/>
        <dbReference type="Rhea" id="RHEA-COMP:11605"/>
        <dbReference type="ChEBI" id="CHEBI:15378"/>
        <dbReference type="ChEBI" id="CHEBI:30013"/>
        <dbReference type="ChEBI" id="CHEBI:30616"/>
        <dbReference type="ChEBI" id="CHEBI:61977"/>
        <dbReference type="ChEBI" id="CHEBI:456216"/>
        <dbReference type="EC" id="2.7.11.22"/>
    </reaction>
</comment>